<protein>
    <submittedName>
        <fullName evidence="3">Negative elongation factor A</fullName>
    </submittedName>
</protein>
<feature type="region of interest" description="Disordered" evidence="1">
    <location>
        <begin position="185"/>
        <end position="272"/>
    </location>
</feature>
<dbReference type="AlphaFoldDB" id="A0AAW2ZIF6"/>
<dbReference type="Proteomes" id="UP001431209">
    <property type="component" value="Unassembled WGS sequence"/>
</dbReference>
<evidence type="ECO:0000259" key="2">
    <source>
        <dbReference type="Pfam" id="PF23553"/>
    </source>
</evidence>
<name>A0AAW2ZIF6_9EUKA</name>
<organism evidence="3 4">
    <name type="scientific">Acrasis kona</name>
    <dbReference type="NCBI Taxonomy" id="1008807"/>
    <lineage>
        <taxon>Eukaryota</taxon>
        <taxon>Discoba</taxon>
        <taxon>Heterolobosea</taxon>
        <taxon>Tetramitia</taxon>
        <taxon>Eutetramitia</taxon>
        <taxon>Acrasidae</taxon>
        <taxon>Acrasis</taxon>
    </lineage>
</organism>
<comment type="caution">
    <text evidence="3">The sequence shown here is derived from an EMBL/GenBank/DDBJ whole genome shotgun (WGS) entry which is preliminary data.</text>
</comment>
<feature type="region of interest" description="Disordered" evidence="1">
    <location>
        <begin position="287"/>
        <end position="380"/>
    </location>
</feature>
<feature type="compositionally biased region" description="Pro residues" evidence="1">
    <location>
        <begin position="514"/>
        <end position="530"/>
    </location>
</feature>
<dbReference type="GO" id="GO:0003746">
    <property type="term" value="F:translation elongation factor activity"/>
    <property type="evidence" value="ECO:0007669"/>
    <property type="project" value="UniProtKB-KW"/>
</dbReference>
<feature type="compositionally biased region" description="Polar residues" evidence="1">
    <location>
        <begin position="258"/>
        <end position="271"/>
    </location>
</feature>
<keyword evidence="3" id="KW-0251">Elongation factor</keyword>
<gene>
    <name evidence="3" type="ORF">AKO1_009113</name>
</gene>
<keyword evidence="3" id="KW-0648">Protein biosynthesis</keyword>
<keyword evidence="4" id="KW-1185">Reference proteome</keyword>
<feature type="compositionally biased region" description="Basic and acidic residues" evidence="1">
    <location>
        <begin position="287"/>
        <end position="352"/>
    </location>
</feature>
<evidence type="ECO:0000313" key="4">
    <source>
        <dbReference type="Proteomes" id="UP001431209"/>
    </source>
</evidence>
<dbReference type="InterPro" id="IPR056557">
    <property type="entry name" value="NELF-A_N"/>
</dbReference>
<feature type="compositionally biased region" description="Polar residues" evidence="1">
    <location>
        <begin position="490"/>
        <end position="499"/>
    </location>
</feature>
<proteinExistence type="predicted"/>
<evidence type="ECO:0000256" key="1">
    <source>
        <dbReference type="SAM" id="MobiDB-lite"/>
    </source>
</evidence>
<dbReference type="EMBL" id="JAOPGA020001587">
    <property type="protein sequence ID" value="KAL0489677.1"/>
    <property type="molecule type" value="Genomic_DNA"/>
</dbReference>
<feature type="region of interest" description="Disordered" evidence="1">
    <location>
        <begin position="463"/>
        <end position="540"/>
    </location>
</feature>
<reference evidence="3 4" key="1">
    <citation type="submission" date="2024-03" db="EMBL/GenBank/DDBJ databases">
        <title>The Acrasis kona genome and developmental transcriptomes reveal deep origins of eukaryotic multicellular pathways.</title>
        <authorList>
            <person name="Sheikh S."/>
            <person name="Fu C.-J."/>
            <person name="Brown M.W."/>
            <person name="Baldauf S.L."/>
        </authorList>
    </citation>
    <scope>NUCLEOTIDE SEQUENCE [LARGE SCALE GENOMIC DNA]</scope>
    <source>
        <strain evidence="3 4">ATCC MYA-3509</strain>
    </source>
</reference>
<sequence length="632" mass="71028">MSIISANRSSQTATSFDAQEHEIEHWLSTKLNSDWISERIANQLTPEVVDTFSNQYERMKFLETPIKLRLLLGCLSLKKKALSDMGASYKTLFEKSTNDEQEDEWVRVISNVLAPFPSDNYLKTTVSDMQDEKGASIVNSFSEAIQRLSKVQPAPTPHNHFKTKFNPSEINEPIIFFEQKASAPTVDNVNNDPTRKKKPVPINSSLNHSAKPAARKLSSGAPPAFTKPTPGSTSSAVKPATNLPSKPPTPSAVKPIPSTITSNITPRQTVQPRVAKQIVHEEAMLKMKEQGDKERKRANYIRSDKDPDKERKKVERIQAKEKKDLEKEEKKKVREQEKKRKLEETEQKEQQRKRVKETKPLINPQQPNMPGPQLPGFANRVGNPFGAMPSPVNSPFGLGMMPFSPVGPGGIQFNLINNPTTPTTHNKMSQMLQEVLQSPSSMNGTPTSFTPTGNVPLPPNYMFNSQSPIKPPPFMFFPNHPQSQPQQQPLVSPTGAQMTNLLQPFSPQQQPPQSFNPPPQQYTAPAPQPQQSPMTSQQKQVEDYLDNKLLKGCNKVSQQTRNKILNFLSGKIEGSGKHEQELIHEEYKKDGDSPEEVLHQIYFQMDYTNKTWKKFLKKITNTNSVPTDPTTT</sequence>
<evidence type="ECO:0000313" key="3">
    <source>
        <dbReference type="EMBL" id="KAL0489677.1"/>
    </source>
</evidence>
<feature type="compositionally biased region" description="Low complexity" evidence="1">
    <location>
        <begin position="500"/>
        <end position="513"/>
    </location>
</feature>
<dbReference type="Pfam" id="PF23553">
    <property type="entry name" value="NELF-A_N"/>
    <property type="match status" value="1"/>
</dbReference>
<accession>A0AAW2ZIF6</accession>
<feature type="domain" description="NELF-A N-terminal" evidence="2">
    <location>
        <begin position="26"/>
        <end position="147"/>
    </location>
</feature>